<evidence type="ECO:0000259" key="2">
    <source>
        <dbReference type="Pfam" id="PF01757"/>
    </source>
</evidence>
<feature type="transmembrane region" description="Helical" evidence="1">
    <location>
        <begin position="171"/>
        <end position="189"/>
    </location>
</feature>
<keyword evidence="4" id="KW-1185">Reference proteome</keyword>
<proteinExistence type="predicted"/>
<feature type="transmembrane region" description="Helical" evidence="1">
    <location>
        <begin position="236"/>
        <end position="260"/>
    </location>
</feature>
<name>A0A9W8YXP3_9PEZI</name>
<organism evidence="3 4">
    <name type="scientific">Gnomoniopsis smithogilvyi</name>
    <dbReference type="NCBI Taxonomy" id="1191159"/>
    <lineage>
        <taxon>Eukaryota</taxon>
        <taxon>Fungi</taxon>
        <taxon>Dikarya</taxon>
        <taxon>Ascomycota</taxon>
        <taxon>Pezizomycotina</taxon>
        <taxon>Sordariomycetes</taxon>
        <taxon>Sordariomycetidae</taxon>
        <taxon>Diaporthales</taxon>
        <taxon>Gnomoniaceae</taxon>
        <taxon>Gnomoniopsis</taxon>
    </lineage>
</organism>
<dbReference type="InterPro" id="IPR050879">
    <property type="entry name" value="Acyltransferase_3"/>
</dbReference>
<dbReference type="Pfam" id="PF01757">
    <property type="entry name" value="Acyl_transf_3"/>
    <property type="match status" value="1"/>
</dbReference>
<dbReference type="InterPro" id="IPR002656">
    <property type="entry name" value="Acyl_transf_3_dom"/>
</dbReference>
<feature type="transmembrane region" description="Helical" evidence="1">
    <location>
        <begin position="493"/>
        <end position="513"/>
    </location>
</feature>
<feature type="transmembrane region" description="Helical" evidence="1">
    <location>
        <begin position="121"/>
        <end position="143"/>
    </location>
</feature>
<dbReference type="PANTHER" id="PTHR23028:SF134">
    <property type="entry name" value="PUTATIVE (AFU_ORTHOLOGUE AFUA_4G08520)-RELATED"/>
    <property type="match status" value="1"/>
</dbReference>
<feature type="transmembrane region" description="Helical" evidence="1">
    <location>
        <begin position="290"/>
        <end position="308"/>
    </location>
</feature>
<sequence length="539" mass="61241">MTEERVEDREQSTALRDAAEHFREKQLPRWAREPFQQVSSRSLPKWTTVALFLLPSFVSSYFRPSTAAKTKPLHDTAYLDGIRGIAAFIVYLHHTQIMYSYESLYGYGAIAGENHVLQLPFFKLLNAGPASVALFFVISGYVLSLKTLTHIYENQNDKVLSSLSSSVLRRGVRLFLPFAAISLFLAINAQTDFPLAIPYGDYHHATFKDQMTHWWRVIAMTVNPLHSTDPPYWPTAYLAAAWTLPIEFNGSMIIYMMLLALSQAKRWIHALVVFVVGVYWPLSIGDAHSPYTAMFCAGLLMAELAIVFPPPTSSRSHKASFFQGRSRFFRQIHQLLSVALFILALYLLSAPRLGMKDSWGYITLTTYIPVEYDEDPAKLLLCLGSILLVLVVMYAPPSSPVQHVALPAEGNGLLEQKHYDAANAPILQRLFTNRLSQYLGRISFSLYLWHEPLRALIGSAYAQGARDLFGGYPVIAATMPSPEALKQFDRQYYWDYLSFVIPGTFWTTLWVIWVSDVFCRMVDEPSTRFARRLSQWTNK</sequence>
<keyword evidence="1" id="KW-1133">Transmembrane helix</keyword>
<dbReference type="Proteomes" id="UP001140453">
    <property type="component" value="Unassembled WGS sequence"/>
</dbReference>
<dbReference type="GO" id="GO:0016747">
    <property type="term" value="F:acyltransferase activity, transferring groups other than amino-acyl groups"/>
    <property type="evidence" value="ECO:0007669"/>
    <property type="project" value="InterPro"/>
</dbReference>
<evidence type="ECO:0000313" key="3">
    <source>
        <dbReference type="EMBL" id="KAJ4393816.1"/>
    </source>
</evidence>
<reference evidence="3" key="1">
    <citation type="submission" date="2022-10" db="EMBL/GenBank/DDBJ databases">
        <title>Tapping the CABI collections for fungal endophytes: first genome assemblies for Collariella, Neodidymelliopsis, Ascochyta clinopodiicola, Didymella pomorum, Didymosphaeria variabile, Neocosmospora piperis and Neocucurbitaria cava.</title>
        <authorList>
            <person name="Hill R."/>
        </authorList>
    </citation>
    <scope>NUCLEOTIDE SEQUENCE</scope>
    <source>
        <strain evidence="3">IMI 355082</strain>
    </source>
</reference>
<gene>
    <name evidence="3" type="ORF">N0V93_003031</name>
</gene>
<evidence type="ECO:0000313" key="4">
    <source>
        <dbReference type="Proteomes" id="UP001140453"/>
    </source>
</evidence>
<evidence type="ECO:0000256" key="1">
    <source>
        <dbReference type="SAM" id="Phobius"/>
    </source>
</evidence>
<dbReference type="AlphaFoldDB" id="A0A9W8YXP3"/>
<comment type="caution">
    <text evidence="3">The sequence shown here is derived from an EMBL/GenBank/DDBJ whole genome shotgun (WGS) entry which is preliminary data.</text>
</comment>
<feature type="transmembrane region" description="Helical" evidence="1">
    <location>
        <begin position="267"/>
        <end position="284"/>
    </location>
</feature>
<dbReference type="PANTHER" id="PTHR23028">
    <property type="entry name" value="ACETYLTRANSFERASE"/>
    <property type="match status" value="1"/>
</dbReference>
<accession>A0A9W8YXP3</accession>
<feature type="domain" description="Acyltransferase 3" evidence="2">
    <location>
        <begin position="77"/>
        <end position="514"/>
    </location>
</feature>
<keyword evidence="1" id="KW-0812">Transmembrane</keyword>
<protein>
    <recommendedName>
        <fullName evidence="2">Acyltransferase 3 domain-containing protein</fullName>
    </recommendedName>
</protein>
<keyword evidence="1" id="KW-0472">Membrane</keyword>
<dbReference type="OrthoDB" id="5819582at2759"/>
<feature type="transmembrane region" description="Helical" evidence="1">
    <location>
        <begin position="328"/>
        <end position="348"/>
    </location>
</feature>
<dbReference type="EMBL" id="JAPEVB010000002">
    <property type="protein sequence ID" value="KAJ4393816.1"/>
    <property type="molecule type" value="Genomic_DNA"/>
</dbReference>